<gene>
    <name evidence="3" type="ORF">MACH26_33080</name>
</gene>
<evidence type="ECO:0000313" key="4">
    <source>
        <dbReference type="Proteomes" id="UP001333710"/>
    </source>
</evidence>
<comment type="similarity">
    <text evidence="1">Belongs to the ATP-dependent AMP-binding enzyme family.</text>
</comment>
<dbReference type="InterPro" id="IPR000873">
    <property type="entry name" value="AMP-dep_synth/lig_dom"/>
</dbReference>
<protein>
    <submittedName>
        <fullName evidence="3">AMP-dependent synthetase</fullName>
    </submittedName>
</protein>
<dbReference type="KEGG" id="pmaw:MACH26_33080"/>
<dbReference type="InterPro" id="IPR045851">
    <property type="entry name" value="AMP-bd_C_sf"/>
</dbReference>
<evidence type="ECO:0000256" key="1">
    <source>
        <dbReference type="ARBA" id="ARBA00006432"/>
    </source>
</evidence>
<sequence length="452" mass="50505">MAMFWHFQDCFKERTAFTFEGNDYSFTQLQTLVSDAKAKLPSAGALVFLFCKNDINTLVHYLACLQNQVAVMLLDAGLSEQMSNELVVRFQPQAIVRSGEIQQTDLTQTLVDSRLAVLLPTSGSTGAAKQVALSYENLQANAESICSYLPIQDSDTTITTLPCHYSYGLSVLNTHLLKGARCLLTDASVVSKDFWLYLQNDKITSFAGVPYTYEMLYKLRFHQKQFPSLRYITQAGGRLKPEVLSVYSQWMQEQEKAFYVMYGQTEATARMAWLPPEKLSRKPSSIGNAIPGGQLSLVKGSKALDGDNGELIYQGPNVMLGYADSREGLAVFSPTNVLKTGDVAWQDDEGDFHIVGRLKRFVKIFGLRLGLDEIERFLDASGVDARVCGIDDKLCVAVKNAQSCSSVKQQLSERLKLHPSVIEIIQLEHFPVNSNQKTDYQAIESFFEAERR</sequence>
<dbReference type="Proteomes" id="UP001333710">
    <property type="component" value="Chromosome"/>
</dbReference>
<dbReference type="PANTHER" id="PTHR43201">
    <property type="entry name" value="ACYL-COA SYNTHETASE"/>
    <property type="match status" value="1"/>
</dbReference>
<keyword evidence="4" id="KW-1185">Reference proteome</keyword>
<dbReference type="RefSeq" id="WP_338293885.1">
    <property type="nucleotide sequence ID" value="NZ_AP027272.1"/>
</dbReference>
<dbReference type="PANTHER" id="PTHR43201:SF8">
    <property type="entry name" value="ACYL-COA SYNTHETASE FAMILY MEMBER 3"/>
    <property type="match status" value="1"/>
</dbReference>
<dbReference type="SUPFAM" id="SSF56801">
    <property type="entry name" value="Acetyl-CoA synthetase-like"/>
    <property type="match status" value="1"/>
</dbReference>
<evidence type="ECO:0000313" key="3">
    <source>
        <dbReference type="EMBL" id="BDX07787.1"/>
    </source>
</evidence>
<dbReference type="Gene3D" id="3.40.50.12780">
    <property type="entry name" value="N-terminal domain of ligase-like"/>
    <property type="match status" value="1"/>
</dbReference>
<name>A0AA48KT33_9ALTE</name>
<organism evidence="3 4">
    <name type="scientific">Planctobacterium marinum</name>
    <dbReference type="NCBI Taxonomy" id="1631968"/>
    <lineage>
        <taxon>Bacteria</taxon>
        <taxon>Pseudomonadati</taxon>
        <taxon>Pseudomonadota</taxon>
        <taxon>Gammaproteobacteria</taxon>
        <taxon>Alteromonadales</taxon>
        <taxon>Alteromonadaceae</taxon>
        <taxon>Planctobacterium</taxon>
    </lineage>
</organism>
<dbReference type="PROSITE" id="PS00455">
    <property type="entry name" value="AMP_BINDING"/>
    <property type="match status" value="1"/>
</dbReference>
<evidence type="ECO:0000259" key="2">
    <source>
        <dbReference type="Pfam" id="PF00501"/>
    </source>
</evidence>
<dbReference type="Pfam" id="PF00501">
    <property type="entry name" value="AMP-binding"/>
    <property type="match status" value="1"/>
</dbReference>
<feature type="domain" description="AMP-dependent synthetase/ligase" evidence="2">
    <location>
        <begin position="111"/>
        <end position="322"/>
    </location>
</feature>
<dbReference type="GO" id="GO:0031956">
    <property type="term" value="F:medium-chain fatty acid-CoA ligase activity"/>
    <property type="evidence" value="ECO:0007669"/>
    <property type="project" value="TreeGrafter"/>
</dbReference>
<dbReference type="Gene3D" id="3.30.300.30">
    <property type="match status" value="1"/>
</dbReference>
<dbReference type="AlphaFoldDB" id="A0AA48KT33"/>
<dbReference type="GO" id="GO:0006631">
    <property type="term" value="P:fatty acid metabolic process"/>
    <property type="evidence" value="ECO:0007669"/>
    <property type="project" value="TreeGrafter"/>
</dbReference>
<accession>A0AA48KT33</accession>
<dbReference type="InterPro" id="IPR020845">
    <property type="entry name" value="AMP-binding_CS"/>
</dbReference>
<dbReference type="InterPro" id="IPR042099">
    <property type="entry name" value="ANL_N_sf"/>
</dbReference>
<dbReference type="EMBL" id="AP027272">
    <property type="protein sequence ID" value="BDX07787.1"/>
    <property type="molecule type" value="Genomic_DNA"/>
</dbReference>
<reference evidence="3" key="1">
    <citation type="submission" date="2023-01" db="EMBL/GenBank/DDBJ databases">
        <title>Complete genome sequence of Planctobacterium marinum strain Dej080120_11.</title>
        <authorList>
            <person name="Ueki S."/>
            <person name="Maruyama F."/>
        </authorList>
    </citation>
    <scope>NUCLEOTIDE SEQUENCE</scope>
    <source>
        <strain evidence="3">Dej080120_11</strain>
    </source>
</reference>
<proteinExistence type="inferred from homology"/>